<name>A0A1N6JBT4_9PROT</name>
<accession>A0A1N6JBT4</accession>
<dbReference type="SUPFAM" id="SSF52091">
    <property type="entry name" value="SpoIIaa-like"/>
    <property type="match status" value="1"/>
</dbReference>
<sequence length="221" mass="24947">MMRANKIALDFTSPGALPPDSTDLIRQITAEIETSIRTLEQALETNVMKEAGWQLLASFYLGTNRINDFSALKSRYENCFKTPIFAELGQEKQPPDSSDITFEIPQRITCQSLPEIPAILEACTSRDGAVLDFSRVQSTDISGIKALTNLFTQLPHDRIRLKITGIARFIDNLEKTADSSSGIEEMWNLLFAYHRFCDDMHTFDDLAIKYATRFSISPPSW</sequence>
<dbReference type="eggNOG" id="COG1366">
    <property type="taxonomic scope" value="Bacteria"/>
</dbReference>
<keyword evidence="2" id="KW-1185">Reference proteome</keyword>
<evidence type="ECO:0000313" key="1">
    <source>
        <dbReference type="EMBL" id="SIO41812.1"/>
    </source>
</evidence>
<dbReference type="Proteomes" id="UP000185062">
    <property type="component" value="Unassembled WGS sequence"/>
</dbReference>
<proteinExistence type="predicted"/>
<dbReference type="InterPro" id="IPR036513">
    <property type="entry name" value="STAS_dom_sf"/>
</dbReference>
<gene>
    <name evidence="1" type="ORF">SAMN02743940_2482</name>
</gene>
<dbReference type="RefSeq" id="WP_143071205.1">
    <property type="nucleotide sequence ID" value="NZ_FSRO01000001.1"/>
</dbReference>
<dbReference type="EMBL" id="FSRO01000001">
    <property type="protein sequence ID" value="SIO41812.1"/>
    <property type="molecule type" value="Genomic_DNA"/>
</dbReference>
<organism evidence="1 2">
    <name type="scientific">Nitrosomonas cryotolerans ATCC 49181</name>
    <dbReference type="NCBI Taxonomy" id="1131553"/>
    <lineage>
        <taxon>Bacteria</taxon>
        <taxon>Pseudomonadati</taxon>
        <taxon>Pseudomonadota</taxon>
        <taxon>Betaproteobacteria</taxon>
        <taxon>Nitrosomonadales</taxon>
        <taxon>Nitrosomonadaceae</taxon>
        <taxon>Nitrosomonas</taxon>
    </lineage>
</organism>
<dbReference type="Gene3D" id="3.30.750.24">
    <property type="entry name" value="STAS domain"/>
    <property type="match status" value="1"/>
</dbReference>
<dbReference type="AlphaFoldDB" id="A0A1N6JBT4"/>
<evidence type="ECO:0008006" key="3">
    <source>
        <dbReference type="Google" id="ProtNLM"/>
    </source>
</evidence>
<evidence type="ECO:0000313" key="2">
    <source>
        <dbReference type="Proteomes" id="UP000185062"/>
    </source>
</evidence>
<dbReference type="STRING" id="44575.SAMN05216419_100442"/>
<reference evidence="1 2" key="1">
    <citation type="submission" date="2016-12" db="EMBL/GenBank/DDBJ databases">
        <authorList>
            <person name="Song W.-J."/>
            <person name="Kurnit D.M."/>
        </authorList>
    </citation>
    <scope>NUCLEOTIDE SEQUENCE [LARGE SCALE GENOMIC DNA]</scope>
    <source>
        <strain evidence="1 2">ATCC 49181</strain>
    </source>
</reference>
<protein>
    <recommendedName>
        <fullName evidence="3">STAS domain-containing protein</fullName>
    </recommendedName>
</protein>